<organism evidence="1 2">
    <name type="scientific">Oryza sativa subsp. japonica</name>
    <name type="common">Rice</name>
    <dbReference type="NCBI Taxonomy" id="39947"/>
    <lineage>
        <taxon>Eukaryota</taxon>
        <taxon>Viridiplantae</taxon>
        <taxon>Streptophyta</taxon>
        <taxon>Embryophyta</taxon>
        <taxon>Tracheophyta</taxon>
        <taxon>Spermatophyta</taxon>
        <taxon>Magnoliopsida</taxon>
        <taxon>Liliopsida</taxon>
        <taxon>Poales</taxon>
        <taxon>Poaceae</taxon>
        <taxon>BOP clade</taxon>
        <taxon>Oryzoideae</taxon>
        <taxon>Oryzeae</taxon>
        <taxon>Oryzinae</taxon>
        <taxon>Oryza</taxon>
        <taxon>Oryza sativa</taxon>
    </lineage>
</organism>
<protein>
    <submittedName>
        <fullName evidence="1">Uncharacterized protein</fullName>
    </submittedName>
</protein>
<sequence>MAIGPSKLSSFEPSLVCVIPFLEFHKGICETEVKETETGIFIQVRVPELSVLTRSQQQGSLPPRVRARRDQRQRNVSPISIRRYRRGLAVPISEVDIRRLVLAYVGLYVVSMTLTVAPDFNANEQIHILNRIPWSNFYRAHVTVLDEFRDNARLPLSASCEYLKGLSESISDVNQERSDKALSALGVPSRSSLRFLGGLVKTSYLDHLRLRCERLLRTVSRTSEHVESSLKHQWRLPVREIAMYWLEDQRTSRIISRTPMEVAVQEIATYWFKDQRTCRIISQTSMEVAVREIATYWFEDQRTCTIISRTPMEVAVREIATYWFED</sequence>
<dbReference type="EMBL" id="AC134886">
    <property type="protein sequence ID" value="AAU89243.1"/>
    <property type="molecule type" value="Genomic_DNA"/>
</dbReference>
<evidence type="ECO:0000313" key="2">
    <source>
        <dbReference type="Proteomes" id="UP000000763"/>
    </source>
</evidence>
<gene>
    <name evidence="1" type="primary">OSJNBa0002D18.9</name>
</gene>
<reference evidence="2" key="2">
    <citation type="journal article" date="2008" name="Nucleic Acids Res.">
        <title>The rice annotation project database (RAP-DB): 2008 update.</title>
        <authorList>
            <consortium name="The rice annotation project (RAP)"/>
        </authorList>
    </citation>
    <scope>GENOME REANNOTATION</scope>
    <source>
        <strain evidence="2">cv. Nipponbare</strain>
    </source>
</reference>
<reference evidence="2" key="1">
    <citation type="journal article" date="2005" name="Nature">
        <title>The map-based sequence of the rice genome.</title>
        <authorList>
            <consortium name="International rice genome sequencing project (IRGSP)"/>
            <person name="Matsumoto T."/>
            <person name="Wu J."/>
            <person name="Kanamori H."/>
            <person name="Katayose Y."/>
            <person name="Fujisawa M."/>
            <person name="Namiki N."/>
            <person name="Mizuno H."/>
            <person name="Yamamoto K."/>
            <person name="Antonio B.A."/>
            <person name="Baba T."/>
            <person name="Sakata K."/>
            <person name="Nagamura Y."/>
            <person name="Aoki H."/>
            <person name="Arikawa K."/>
            <person name="Arita K."/>
            <person name="Bito T."/>
            <person name="Chiden Y."/>
            <person name="Fujitsuka N."/>
            <person name="Fukunaka R."/>
            <person name="Hamada M."/>
            <person name="Harada C."/>
            <person name="Hayashi A."/>
            <person name="Hijishita S."/>
            <person name="Honda M."/>
            <person name="Hosokawa S."/>
            <person name="Ichikawa Y."/>
            <person name="Idonuma A."/>
            <person name="Iijima M."/>
            <person name="Ikeda M."/>
            <person name="Ikeno M."/>
            <person name="Ito K."/>
            <person name="Ito S."/>
            <person name="Ito T."/>
            <person name="Ito Y."/>
            <person name="Ito Y."/>
            <person name="Iwabuchi A."/>
            <person name="Kamiya K."/>
            <person name="Karasawa W."/>
            <person name="Kurita K."/>
            <person name="Katagiri S."/>
            <person name="Kikuta A."/>
            <person name="Kobayashi H."/>
            <person name="Kobayashi N."/>
            <person name="Machita K."/>
            <person name="Maehara T."/>
            <person name="Masukawa M."/>
            <person name="Mizubayashi T."/>
            <person name="Mukai Y."/>
            <person name="Nagasaki H."/>
            <person name="Nagata Y."/>
            <person name="Naito S."/>
            <person name="Nakashima M."/>
            <person name="Nakama Y."/>
            <person name="Nakamichi Y."/>
            <person name="Nakamura M."/>
            <person name="Meguro A."/>
            <person name="Negishi M."/>
            <person name="Ohta I."/>
            <person name="Ohta T."/>
            <person name="Okamoto M."/>
            <person name="Ono N."/>
            <person name="Saji S."/>
            <person name="Sakaguchi M."/>
            <person name="Sakai K."/>
            <person name="Shibata M."/>
            <person name="Shimokawa T."/>
            <person name="Song J."/>
            <person name="Takazaki Y."/>
            <person name="Terasawa K."/>
            <person name="Tsugane M."/>
            <person name="Tsuji K."/>
            <person name="Ueda S."/>
            <person name="Waki K."/>
            <person name="Yamagata H."/>
            <person name="Yamamoto M."/>
            <person name="Yamamoto S."/>
            <person name="Yamane H."/>
            <person name="Yoshiki S."/>
            <person name="Yoshihara R."/>
            <person name="Yukawa K."/>
            <person name="Zhong H."/>
            <person name="Yano M."/>
            <person name="Yuan Q."/>
            <person name="Ouyang S."/>
            <person name="Liu J."/>
            <person name="Jones K.M."/>
            <person name="Gansberger K."/>
            <person name="Moffat K."/>
            <person name="Hill J."/>
            <person name="Bera J."/>
            <person name="Fadrosh D."/>
            <person name="Jin S."/>
            <person name="Johri S."/>
            <person name="Kim M."/>
            <person name="Overton L."/>
            <person name="Reardon M."/>
            <person name="Tsitrin T."/>
            <person name="Vuong H."/>
            <person name="Weaver B."/>
            <person name="Ciecko A."/>
            <person name="Tallon L."/>
            <person name="Jackson J."/>
            <person name="Pai G."/>
            <person name="Aken S.V."/>
            <person name="Utterback T."/>
            <person name="Reidmuller S."/>
            <person name="Feldblyum T."/>
            <person name="Hsiao J."/>
            <person name="Zismann V."/>
            <person name="Iobst S."/>
            <person name="de Vazeille A.R."/>
            <person name="Buell C.R."/>
            <person name="Ying K."/>
            <person name="Li Y."/>
            <person name="Lu T."/>
            <person name="Huang Y."/>
            <person name="Zhao Q."/>
            <person name="Feng Q."/>
            <person name="Zhang L."/>
            <person name="Zhu J."/>
            <person name="Weng Q."/>
            <person name="Mu J."/>
            <person name="Lu Y."/>
            <person name="Fan D."/>
            <person name="Liu Y."/>
            <person name="Guan J."/>
            <person name="Zhang Y."/>
            <person name="Yu S."/>
            <person name="Liu X."/>
            <person name="Zhang Y."/>
            <person name="Hong G."/>
            <person name="Han B."/>
            <person name="Choisne N."/>
            <person name="Demange N."/>
            <person name="Orjeda G."/>
            <person name="Samain S."/>
            <person name="Cattolico L."/>
            <person name="Pelletier E."/>
            <person name="Couloux A."/>
            <person name="Segurens B."/>
            <person name="Wincker P."/>
            <person name="D'Hont A."/>
            <person name="Scarpelli C."/>
            <person name="Weissenbach J."/>
            <person name="Salanoubat M."/>
            <person name="Quetier F."/>
            <person name="Yu Y."/>
            <person name="Kim H.R."/>
            <person name="Rambo T."/>
            <person name="Currie J."/>
            <person name="Collura K."/>
            <person name="Luo M."/>
            <person name="Yang T."/>
            <person name="Ammiraju J.S.S."/>
            <person name="Engler F."/>
            <person name="Soderlund C."/>
            <person name="Wing R.A."/>
            <person name="Palmer L.E."/>
            <person name="de la Bastide M."/>
            <person name="Spiegel L."/>
            <person name="Nascimento L."/>
            <person name="Zutavern T."/>
            <person name="O'Shaughnessy A."/>
            <person name="Dike S."/>
            <person name="Dedhia N."/>
            <person name="Preston R."/>
            <person name="Balija V."/>
            <person name="McCombie W.R."/>
            <person name="Chow T."/>
            <person name="Chen H."/>
            <person name="Chung M."/>
            <person name="Chen C."/>
            <person name="Shaw J."/>
            <person name="Wu H."/>
            <person name="Hsiao K."/>
            <person name="Chao Y."/>
            <person name="Chu M."/>
            <person name="Cheng C."/>
            <person name="Hour A."/>
            <person name="Lee P."/>
            <person name="Lin S."/>
            <person name="Lin Y."/>
            <person name="Liou J."/>
            <person name="Liu S."/>
            <person name="Hsing Y."/>
            <person name="Raghuvanshi S."/>
            <person name="Mohanty A."/>
            <person name="Bharti A.K."/>
            <person name="Gaur A."/>
            <person name="Gupta V."/>
            <person name="Kumar D."/>
            <person name="Ravi V."/>
            <person name="Vij S."/>
            <person name="Kapur A."/>
            <person name="Khurana P."/>
            <person name="Khurana P."/>
            <person name="Khurana J.P."/>
            <person name="Tyagi A.K."/>
            <person name="Gaikwad K."/>
            <person name="Singh A."/>
            <person name="Dalal V."/>
            <person name="Srivastava S."/>
            <person name="Dixit A."/>
            <person name="Pal A.K."/>
            <person name="Ghazi I.A."/>
            <person name="Yadav M."/>
            <person name="Pandit A."/>
            <person name="Bhargava A."/>
            <person name="Sureshbabu K."/>
            <person name="Batra K."/>
            <person name="Sharma T.R."/>
            <person name="Mohapatra T."/>
            <person name="Singh N.K."/>
            <person name="Messing J."/>
            <person name="Nelson A.B."/>
            <person name="Fuks G."/>
            <person name="Kavchok S."/>
            <person name="Keizer G."/>
            <person name="Linton E."/>
            <person name="Llaca V."/>
            <person name="Song R."/>
            <person name="Tanyolac B."/>
            <person name="Young S."/>
            <person name="Ho-Il K."/>
            <person name="Hahn J.H."/>
            <person name="Sangsakoo G."/>
            <person name="Vanavichit A."/>
            <person name="de Mattos Luiz.A.T."/>
            <person name="Zimmer P.D."/>
            <person name="Malone G."/>
            <person name="Dellagostin O."/>
            <person name="de Oliveira A.C."/>
            <person name="Bevan M."/>
            <person name="Bancroft I."/>
            <person name="Minx P."/>
            <person name="Cordum H."/>
            <person name="Wilson R."/>
            <person name="Cheng Z."/>
            <person name="Jin W."/>
            <person name="Jiang J."/>
            <person name="Leong S.A."/>
            <person name="Iwama H."/>
            <person name="Gojobori T."/>
            <person name="Itoh T."/>
            <person name="Niimura Y."/>
            <person name="Fujii Y."/>
            <person name="Habara T."/>
            <person name="Sakai H."/>
            <person name="Sato Y."/>
            <person name="Wilson G."/>
            <person name="Kumar K."/>
            <person name="McCouch S."/>
            <person name="Juretic N."/>
            <person name="Hoen D."/>
            <person name="Wright S."/>
            <person name="Bruskiewich R."/>
            <person name="Bureau T."/>
            <person name="Miyao A."/>
            <person name="Hirochika H."/>
            <person name="Nishikawa T."/>
            <person name="Kadowaki K."/>
            <person name="Sugiura M."/>
            <person name="Burr B."/>
            <person name="Sasaki T."/>
        </authorList>
    </citation>
    <scope>NUCLEOTIDE SEQUENCE [LARGE SCALE GENOMIC DNA]</scope>
    <source>
        <strain evidence="2">cv. Nipponbare</strain>
    </source>
</reference>
<evidence type="ECO:0000313" key="1">
    <source>
        <dbReference type="EMBL" id="AAU89243.1"/>
    </source>
</evidence>
<accession>Q60EE0</accession>
<proteinExistence type="predicted"/>
<dbReference type="Proteomes" id="UP000000763">
    <property type="component" value="Chromosome 3"/>
</dbReference>
<name>Q60EE0_ORYSJ</name>
<dbReference type="AlphaFoldDB" id="Q60EE0"/>